<sequence length="547" mass="63056">MKSLLHTAGKKILEIINHHSYLSLLIIIAFGLFLRTVNFTDNFYFGHDQARDLLRIYDMIHTPNLKIVGPETDIPGLFCGPLYYYLLGIFYAISNFDPNAGVFMHILINLTGIPLLYYFGSVIKDKKLGVIASVLWAVSFEQINYSHWLSNPAFLSISTTIFFLGLYLFFIKKRQIGLPISMIGYGIGTQLDFYLVYLFIFYPLMYFFFPQKPDRKSVLQSLTIFILLFGSFAIAEIRFHFIGIQSFFGYVTGQSLAINIFDRLEMFVNGISKSLYYSLFVLNNFFALLIFVALGVIVFWKEKWSPTLIFLSIWLLSTFPLFGFSQTNIVSGTFVHGSIQGVITILVAFGIYTLIKVRKHYFAYLILGGFIIGNIVLFAQNNFSATTILGHQNWIYKDQKDVAEYTYESARSKPFSICAMTNPLFINNHWSTLYYLNGQKEYNYLPIWTGPAQEGDTFFEESSDRPMTRYLIIDPSHQFMDFAYRVTVYAEDQVSVLDDQKKFGEIIVQKRHIPEDPSELKDTQNLTPEQHAEVLKVLSIDPRYSCR</sequence>
<evidence type="ECO:0000256" key="3">
    <source>
        <dbReference type="ARBA" id="ARBA00022676"/>
    </source>
</evidence>
<keyword evidence="5 8" id="KW-0812">Transmembrane</keyword>
<comment type="subcellular location">
    <subcellularLocation>
        <location evidence="1">Cell membrane</location>
        <topology evidence="1">Multi-pass membrane protein</topology>
    </subcellularLocation>
</comment>
<reference evidence="11" key="1">
    <citation type="submission" date="2017-09" db="EMBL/GenBank/DDBJ databases">
        <title>Depth-based differentiation of microbial function through sediment-hosted aquifers and enrichment of novel symbionts in the deep terrestrial subsurface.</title>
        <authorList>
            <person name="Probst A.J."/>
            <person name="Ladd B."/>
            <person name="Jarett J.K."/>
            <person name="Geller-Mcgrath D.E."/>
            <person name="Sieber C.M.K."/>
            <person name="Emerson J.B."/>
            <person name="Anantharaman K."/>
            <person name="Thomas B.C."/>
            <person name="Malmstrom R."/>
            <person name="Stieglmeier M."/>
            <person name="Klingl A."/>
            <person name="Woyke T."/>
            <person name="Ryan C.M."/>
            <person name="Banfield J.F."/>
        </authorList>
    </citation>
    <scope>NUCLEOTIDE SEQUENCE [LARGE SCALE GENOMIC DNA]</scope>
</reference>
<feature type="transmembrane region" description="Helical" evidence="8">
    <location>
        <begin position="337"/>
        <end position="355"/>
    </location>
</feature>
<comment type="caution">
    <text evidence="10">The sequence shown here is derived from an EMBL/GenBank/DDBJ whole genome shotgun (WGS) entry which is preliminary data.</text>
</comment>
<feature type="transmembrane region" description="Helical" evidence="8">
    <location>
        <begin position="362"/>
        <end position="379"/>
    </location>
</feature>
<dbReference type="InterPro" id="IPR050297">
    <property type="entry name" value="LipidA_mod_glycosyltrf_83"/>
</dbReference>
<dbReference type="Pfam" id="PF13231">
    <property type="entry name" value="PMT_2"/>
    <property type="match status" value="1"/>
</dbReference>
<evidence type="ECO:0000256" key="6">
    <source>
        <dbReference type="ARBA" id="ARBA00022989"/>
    </source>
</evidence>
<organism evidence="10 11">
    <name type="scientific">Candidatus Roizmanbacteria bacterium CG_4_10_14_0_2_um_filter_39_13</name>
    <dbReference type="NCBI Taxonomy" id="1974825"/>
    <lineage>
        <taxon>Bacteria</taxon>
        <taxon>Candidatus Roizmaniibacteriota</taxon>
    </lineage>
</organism>
<dbReference type="Proteomes" id="UP000228503">
    <property type="component" value="Unassembled WGS sequence"/>
</dbReference>
<dbReference type="InterPro" id="IPR038731">
    <property type="entry name" value="RgtA/B/C-like"/>
</dbReference>
<dbReference type="PANTHER" id="PTHR33908">
    <property type="entry name" value="MANNOSYLTRANSFERASE YKCB-RELATED"/>
    <property type="match status" value="1"/>
</dbReference>
<feature type="transmembrane region" description="Helical" evidence="8">
    <location>
        <begin position="217"/>
        <end position="235"/>
    </location>
</feature>
<keyword evidence="4" id="KW-0808">Transferase</keyword>
<keyword evidence="2" id="KW-1003">Cell membrane</keyword>
<keyword evidence="7 8" id="KW-0472">Membrane</keyword>
<dbReference type="AlphaFoldDB" id="A0A2M7TYF1"/>
<keyword evidence="3" id="KW-0328">Glycosyltransferase</keyword>
<evidence type="ECO:0000259" key="9">
    <source>
        <dbReference type="Pfam" id="PF13231"/>
    </source>
</evidence>
<feature type="domain" description="Glycosyltransferase RgtA/B/C/D-like" evidence="9">
    <location>
        <begin position="81"/>
        <end position="225"/>
    </location>
</feature>
<dbReference type="GO" id="GO:0005886">
    <property type="term" value="C:plasma membrane"/>
    <property type="evidence" value="ECO:0007669"/>
    <property type="project" value="UniProtKB-SubCell"/>
</dbReference>
<name>A0A2M7TYF1_9BACT</name>
<dbReference type="GO" id="GO:0009103">
    <property type="term" value="P:lipopolysaccharide biosynthetic process"/>
    <property type="evidence" value="ECO:0007669"/>
    <property type="project" value="UniProtKB-ARBA"/>
</dbReference>
<keyword evidence="6 8" id="KW-1133">Transmembrane helix</keyword>
<feature type="transmembrane region" description="Helical" evidence="8">
    <location>
        <begin position="183"/>
        <end position="205"/>
    </location>
</feature>
<gene>
    <name evidence="10" type="ORF">COY16_03315</name>
</gene>
<dbReference type="EMBL" id="PFOB01000042">
    <property type="protein sequence ID" value="PIZ62864.1"/>
    <property type="molecule type" value="Genomic_DNA"/>
</dbReference>
<accession>A0A2M7TYF1</accession>
<proteinExistence type="predicted"/>
<evidence type="ECO:0000256" key="8">
    <source>
        <dbReference type="SAM" id="Phobius"/>
    </source>
</evidence>
<feature type="transmembrane region" description="Helical" evidence="8">
    <location>
        <begin position="276"/>
        <end position="300"/>
    </location>
</feature>
<evidence type="ECO:0000313" key="10">
    <source>
        <dbReference type="EMBL" id="PIZ62864.1"/>
    </source>
</evidence>
<dbReference type="GO" id="GO:0016763">
    <property type="term" value="F:pentosyltransferase activity"/>
    <property type="evidence" value="ECO:0007669"/>
    <property type="project" value="TreeGrafter"/>
</dbReference>
<evidence type="ECO:0000313" key="11">
    <source>
        <dbReference type="Proteomes" id="UP000228503"/>
    </source>
</evidence>
<evidence type="ECO:0000256" key="1">
    <source>
        <dbReference type="ARBA" id="ARBA00004651"/>
    </source>
</evidence>
<evidence type="ECO:0000256" key="4">
    <source>
        <dbReference type="ARBA" id="ARBA00022679"/>
    </source>
</evidence>
<dbReference type="PANTHER" id="PTHR33908:SF11">
    <property type="entry name" value="MEMBRANE PROTEIN"/>
    <property type="match status" value="1"/>
</dbReference>
<feature type="transmembrane region" description="Helical" evidence="8">
    <location>
        <begin position="74"/>
        <end position="93"/>
    </location>
</feature>
<feature type="transmembrane region" description="Helical" evidence="8">
    <location>
        <begin position="153"/>
        <end position="171"/>
    </location>
</feature>
<evidence type="ECO:0000256" key="5">
    <source>
        <dbReference type="ARBA" id="ARBA00022692"/>
    </source>
</evidence>
<feature type="transmembrane region" description="Helical" evidence="8">
    <location>
        <begin position="21"/>
        <end position="37"/>
    </location>
</feature>
<evidence type="ECO:0000256" key="7">
    <source>
        <dbReference type="ARBA" id="ARBA00023136"/>
    </source>
</evidence>
<protein>
    <recommendedName>
        <fullName evidence="9">Glycosyltransferase RgtA/B/C/D-like domain-containing protein</fullName>
    </recommendedName>
</protein>
<evidence type="ECO:0000256" key="2">
    <source>
        <dbReference type="ARBA" id="ARBA00022475"/>
    </source>
</evidence>
<feature type="transmembrane region" description="Helical" evidence="8">
    <location>
        <begin position="100"/>
        <end position="119"/>
    </location>
</feature>
<feature type="transmembrane region" description="Helical" evidence="8">
    <location>
        <begin position="247"/>
        <end position="264"/>
    </location>
</feature>
<feature type="transmembrane region" description="Helical" evidence="8">
    <location>
        <begin position="307"/>
        <end position="325"/>
    </location>
</feature>